<sequence length="118" mass="13204">MDPWVPAPDGDRGRDRYSQLIFSTLPLLCVNGSLGTRFRWGAWKRPLFSTYLLYSPSIVCEWIPGYPLQMGTVEETAILNLSSLLSQEERRVAVGTGVRLDTHWNKGDVLPVVAINLG</sequence>
<dbReference type="Proteomes" id="UP001283361">
    <property type="component" value="Unassembled WGS sequence"/>
</dbReference>
<reference evidence="1" key="1">
    <citation type="journal article" date="2023" name="G3 (Bethesda)">
        <title>A reference genome for the long-term kleptoplast-retaining sea slug Elysia crispata morphotype clarki.</title>
        <authorList>
            <person name="Eastman K.E."/>
            <person name="Pendleton A.L."/>
            <person name="Shaikh M.A."/>
            <person name="Suttiyut T."/>
            <person name="Ogas R."/>
            <person name="Tomko P."/>
            <person name="Gavelis G."/>
            <person name="Widhalm J.R."/>
            <person name="Wisecaver J.H."/>
        </authorList>
    </citation>
    <scope>NUCLEOTIDE SEQUENCE</scope>
    <source>
        <strain evidence="1">ECLA1</strain>
    </source>
</reference>
<protein>
    <submittedName>
        <fullName evidence="1">Uncharacterized protein</fullName>
    </submittedName>
</protein>
<organism evidence="1 2">
    <name type="scientific">Elysia crispata</name>
    <name type="common">lettuce slug</name>
    <dbReference type="NCBI Taxonomy" id="231223"/>
    <lineage>
        <taxon>Eukaryota</taxon>
        <taxon>Metazoa</taxon>
        <taxon>Spiralia</taxon>
        <taxon>Lophotrochozoa</taxon>
        <taxon>Mollusca</taxon>
        <taxon>Gastropoda</taxon>
        <taxon>Heterobranchia</taxon>
        <taxon>Euthyneura</taxon>
        <taxon>Panpulmonata</taxon>
        <taxon>Sacoglossa</taxon>
        <taxon>Placobranchoidea</taxon>
        <taxon>Plakobranchidae</taxon>
        <taxon>Elysia</taxon>
    </lineage>
</organism>
<proteinExistence type="predicted"/>
<evidence type="ECO:0000313" key="1">
    <source>
        <dbReference type="EMBL" id="KAK3787663.1"/>
    </source>
</evidence>
<accession>A0AAE1DZU5</accession>
<keyword evidence="2" id="KW-1185">Reference proteome</keyword>
<dbReference type="EMBL" id="JAWDGP010001847">
    <property type="protein sequence ID" value="KAK3787663.1"/>
    <property type="molecule type" value="Genomic_DNA"/>
</dbReference>
<evidence type="ECO:0000313" key="2">
    <source>
        <dbReference type="Proteomes" id="UP001283361"/>
    </source>
</evidence>
<name>A0AAE1DZU5_9GAST</name>
<comment type="caution">
    <text evidence="1">The sequence shown here is derived from an EMBL/GenBank/DDBJ whole genome shotgun (WGS) entry which is preliminary data.</text>
</comment>
<gene>
    <name evidence="1" type="ORF">RRG08_031894</name>
</gene>
<dbReference type="AlphaFoldDB" id="A0AAE1DZU5"/>